<sequence length="375" mass="42549">MQFETDQLIFSPRDVDPAWLPIGRHLGEPTHVLGAFNPALTRLPNDNLLLMVRVAEALQVPEQGGKIRAIRWTTEQGYVLDEYPTEEIDTSDPRVYRLKKFEHAPVLSLTSVSWLLPVELSPDGLQVLDVHYEKLIQPRTTYQEYGVEDPRITRIGERYYMTTCSVSSERLCTTLYTSDNGLDWTLEGIILDHQNKDMLLFPERIGDLYYALTRPMGSVYFAPPPDRPTFPGPTISLAQSPDLLHWKPTDHPFLRPQLGSLISERLGGGTPPLKTPQGWLMLFHGVERRGLVGIYRTFWAMLDANDPHHFLHLEPQPLLEARPELTADQTEGIYLTDVVFSTGIAPHNDVLVVASGELDLCCRITHIPQSYFELT</sequence>
<dbReference type="GO" id="GO:0016787">
    <property type="term" value="F:hydrolase activity"/>
    <property type="evidence" value="ECO:0007669"/>
    <property type="project" value="UniProtKB-KW"/>
</dbReference>
<dbReference type="EMBL" id="FNFO01000003">
    <property type="protein sequence ID" value="SDK72644.1"/>
    <property type="molecule type" value="Genomic_DNA"/>
</dbReference>
<keyword evidence="1" id="KW-0328">Glycosyltransferase</keyword>
<evidence type="ECO:0000256" key="3">
    <source>
        <dbReference type="ARBA" id="ARBA00024356"/>
    </source>
</evidence>
<protein>
    <submittedName>
        <fullName evidence="4">Predicted glycosyl hydrolase, GH43/DUF377 family</fullName>
    </submittedName>
</protein>
<dbReference type="SUPFAM" id="SSF75005">
    <property type="entry name" value="Arabinanase/levansucrase/invertase"/>
    <property type="match status" value="1"/>
</dbReference>
<dbReference type="Pfam" id="PF04041">
    <property type="entry name" value="Glyco_hydro_130"/>
    <property type="match status" value="1"/>
</dbReference>
<proteinExistence type="inferred from homology"/>
<reference evidence="4 5" key="1">
    <citation type="submission" date="2016-10" db="EMBL/GenBank/DDBJ databases">
        <authorList>
            <person name="de Groot N.N."/>
        </authorList>
    </citation>
    <scope>NUCLEOTIDE SEQUENCE [LARGE SCALE GENOMIC DNA]</scope>
    <source>
        <strain evidence="4 5">DSM 25186</strain>
    </source>
</reference>
<evidence type="ECO:0000313" key="5">
    <source>
        <dbReference type="Proteomes" id="UP000198510"/>
    </source>
</evidence>
<keyword evidence="4" id="KW-0378">Hydrolase</keyword>
<dbReference type="AlphaFoldDB" id="A0A1G9E971"/>
<accession>A0A1G9E971</accession>
<comment type="similarity">
    <text evidence="3">Belongs to the glycosyl hydrolase 130 family.</text>
</comment>
<evidence type="ECO:0000256" key="1">
    <source>
        <dbReference type="ARBA" id="ARBA00022676"/>
    </source>
</evidence>
<dbReference type="OrthoDB" id="9775877at2"/>
<dbReference type="GO" id="GO:0016757">
    <property type="term" value="F:glycosyltransferase activity"/>
    <property type="evidence" value="ECO:0007669"/>
    <property type="project" value="UniProtKB-KW"/>
</dbReference>
<keyword evidence="5" id="KW-1185">Reference proteome</keyword>
<evidence type="ECO:0000256" key="2">
    <source>
        <dbReference type="ARBA" id="ARBA00022679"/>
    </source>
</evidence>
<gene>
    <name evidence="4" type="ORF">SAMN05421823_103390</name>
</gene>
<dbReference type="RefSeq" id="WP_089681395.1">
    <property type="nucleotide sequence ID" value="NZ_FNFO01000003.1"/>
</dbReference>
<dbReference type="InterPro" id="IPR007184">
    <property type="entry name" value="Mannoside_phosphorylase"/>
</dbReference>
<dbReference type="Gene3D" id="2.115.10.20">
    <property type="entry name" value="Glycosyl hydrolase domain, family 43"/>
    <property type="match status" value="1"/>
</dbReference>
<dbReference type="PANTHER" id="PTHR34106">
    <property type="entry name" value="GLYCOSIDASE"/>
    <property type="match status" value="1"/>
</dbReference>
<dbReference type="InterPro" id="IPR023296">
    <property type="entry name" value="Glyco_hydro_beta-prop_sf"/>
</dbReference>
<name>A0A1G9E971_9BACT</name>
<organism evidence="4 5">
    <name type="scientific">Catalinimonas alkaloidigena</name>
    <dbReference type="NCBI Taxonomy" id="1075417"/>
    <lineage>
        <taxon>Bacteria</taxon>
        <taxon>Pseudomonadati</taxon>
        <taxon>Bacteroidota</taxon>
        <taxon>Cytophagia</taxon>
        <taxon>Cytophagales</taxon>
        <taxon>Catalimonadaceae</taxon>
        <taxon>Catalinimonas</taxon>
    </lineage>
</organism>
<dbReference type="PANTHER" id="PTHR34106:SF5">
    <property type="entry name" value="GLYCOSIDASE"/>
    <property type="match status" value="1"/>
</dbReference>
<evidence type="ECO:0000313" key="4">
    <source>
        <dbReference type="EMBL" id="SDK72644.1"/>
    </source>
</evidence>
<keyword evidence="2" id="KW-0808">Transferase</keyword>
<dbReference type="STRING" id="1075417.SAMN05421823_103390"/>
<dbReference type="Proteomes" id="UP000198510">
    <property type="component" value="Unassembled WGS sequence"/>
</dbReference>